<dbReference type="SUPFAM" id="SSF56112">
    <property type="entry name" value="Protein kinase-like (PK-like)"/>
    <property type="match status" value="1"/>
</dbReference>
<feature type="domain" description="Protein kinase" evidence="6">
    <location>
        <begin position="86"/>
        <end position="354"/>
    </location>
</feature>
<accession>K5VTZ9</accession>
<feature type="region of interest" description="Disordered" evidence="5">
    <location>
        <begin position="382"/>
        <end position="418"/>
    </location>
</feature>
<dbReference type="Gene3D" id="1.10.510.10">
    <property type="entry name" value="Transferase(Phosphotransferase) domain 1"/>
    <property type="match status" value="1"/>
</dbReference>
<proteinExistence type="predicted"/>
<evidence type="ECO:0000313" key="7">
    <source>
        <dbReference type="EMBL" id="EKM54978.1"/>
    </source>
</evidence>
<dbReference type="PROSITE" id="PS50011">
    <property type="entry name" value="PROTEIN_KINASE_DOM"/>
    <property type="match status" value="1"/>
</dbReference>
<dbReference type="InterPro" id="IPR011009">
    <property type="entry name" value="Kinase-like_dom_sf"/>
</dbReference>
<dbReference type="InterPro" id="IPR051681">
    <property type="entry name" value="Ser/Thr_Kinases-Pseudokinases"/>
</dbReference>
<dbReference type="OrthoDB" id="4062651at2759"/>
<sequence>MLQDAVCHDKEEIMELREDDAASFLTLADSVLYASGFGRGIFPRHIDPPALDAETQSFRDQLRRISVRLSMASFRLPEGLYLTGVTLEDARQVAGGYADIHRGQYRARYVALKTMRVCTRQKHKMLKCLKMFCREITLLHSLSHPNICELIGVDRELFGGHFCLVTDWMPYGNVMDFIETYSFVLDEVKRFVVEIVSALAYLHSKNVVHGDLHVNNILIDASRHVRLADFGLSDFSDASSASVSSAATGAVRYMAPEILSPEEYELKHVRHTPKSDVHSFAMCIWAIFNGDSPFHGYPAVTASIAICRGKRPSRDTANHELPEPLWVLLTRCWQDKAKDRPCSSDLYRELSQMFPPHATTDAYARAPAASGQAAPSHLCRRANNFGNKTASGSRRESDNGTVSTQTTAKSRRIAHSAKTSTVSAFQPLHILQSPVARTNPSLAPQSVRNLASVYPGAERLVPQVIYRPPQNQELSGTSVSPIMFYVSDPRGCGISCLDVFSGRFTKLKDPDDLIECQRSMTLRILWPDYEPWSASILLPASTTRADLATRISFYTQTFLNGLSTKCLRPSTRWRLGPDAITFSDLELVGVQPVAAQDWQVHFRVRARRRLSQPDLHRRLPRT</sequence>
<name>K5VTZ9_PHACS</name>
<dbReference type="GO" id="GO:0004674">
    <property type="term" value="F:protein serine/threonine kinase activity"/>
    <property type="evidence" value="ECO:0007669"/>
    <property type="project" value="TreeGrafter"/>
</dbReference>
<dbReference type="PANTHER" id="PTHR44329:SF288">
    <property type="entry name" value="MITOGEN-ACTIVATED PROTEIN KINASE KINASE KINASE 20"/>
    <property type="match status" value="1"/>
</dbReference>
<dbReference type="GeneID" id="18912759"/>
<evidence type="ECO:0000256" key="1">
    <source>
        <dbReference type="ARBA" id="ARBA00022679"/>
    </source>
</evidence>
<keyword evidence="8" id="KW-1185">Reference proteome</keyword>
<protein>
    <recommendedName>
        <fullName evidence="6">Protein kinase domain-containing protein</fullName>
    </recommendedName>
</protein>
<keyword evidence="2" id="KW-0547">Nucleotide-binding</keyword>
<dbReference type="InParanoid" id="K5VTZ9"/>
<dbReference type="InterPro" id="IPR000719">
    <property type="entry name" value="Prot_kinase_dom"/>
</dbReference>
<gene>
    <name evidence="7" type="ORF">PHACADRAFT_208517</name>
</gene>
<reference evidence="7 8" key="1">
    <citation type="journal article" date="2012" name="BMC Genomics">
        <title>Comparative genomics of the white-rot fungi, Phanerochaete carnosa and P. chrysosporium, to elucidate the genetic basis of the distinct wood types they colonize.</title>
        <authorList>
            <person name="Suzuki H."/>
            <person name="MacDonald J."/>
            <person name="Syed K."/>
            <person name="Salamov A."/>
            <person name="Hori C."/>
            <person name="Aerts A."/>
            <person name="Henrissat B."/>
            <person name="Wiebenga A."/>
            <person name="vanKuyk P.A."/>
            <person name="Barry K."/>
            <person name="Lindquist E."/>
            <person name="LaButti K."/>
            <person name="Lapidus A."/>
            <person name="Lucas S."/>
            <person name="Coutinho P."/>
            <person name="Gong Y."/>
            <person name="Samejima M."/>
            <person name="Mahadevan R."/>
            <person name="Abou-Zaid M."/>
            <person name="de Vries R.P."/>
            <person name="Igarashi K."/>
            <person name="Yadav J.S."/>
            <person name="Grigoriev I.V."/>
            <person name="Master E.R."/>
        </authorList>
    </citation>
    <scope>NUCLEOTIDE SEQUENCE [LARGE SCALE GENOMIC DNA]</scope>
    <source>
        <strain evidence="7 8">HHB-10118-sp</strain>
    </source>
</reference>
<evidence type="ECO:0000256" key="4">
    <source>
        <dbReference type="ARBA" id="ARBA00022840"/>
    </source>
</evidence>
<evidence type="ECO:0000259" key="6">
    <source>
        <dbReference type="PROSITE" id="PS50011"/>
    </source>
</evidence>
<dbReference type="InterPro" id="IPR001245">
    <property type="entry name" value="Ser-Thr/Tyr_kinase_cat_dom"/>
</dbReference>
<evidence type="ECO:0000256" key="5">
    <source>
        <dbReference type="SAM" id="MobiDB-lite"/>
    </source>
</evidence>
<dbReference type="PANTHER" id="PTHR44329">
    <property type="entry name" value="SERINE/THREONINE-PROTEIN KINASE TNNI3K-RELATED"/>
    <property type="match status" value="1"/>
</dbReference>
<dbReference type="KEGG" id="pco:PHACADRAFT_208517"/>
<dbReference type="HOGENOM" id="CLU_439470_0_0_1"/>
<dbReference type="AlphaFoldDB" id="K5VTZ9"/>
<dbReference type="Proteomes" id="UP000008370">
    <property type="component" value="Unassembled WGS sequence"/>
</dbReference>
<organism evidence="7 8">
    <name type="scientific">Phanerochaete carnosa (strain HHB-10118-sp)</name>
    <name type="common">White-rot fungus</name>
    <name type="synonym">Peniophora carnosa</name>
    <dbReference type="NCBI Taxonomy" id="650164"/>
    <lineage>
        <taxon>Eukaryota</taxon>
        <taxon>Fungi</taxon>
        <taxon>Dikarya</taxon>
        <taxon>Basidiomycota</taxon>
        <taxon>Agaricomycotina</taxon>
        <taxon>Agaricomycetes</taxon>
        <taxon>Polyporales</taxon>
        <taxon>Phanerochaetaceae</taxon>
        <taxon>Phanerochaete</taxon>
    </lineage>
</organism>
<dbReference type="RefSeq" id="XP_007395327.1">
    <property type="nucleotide sequence ID" value="XM_007395265.1"/>
</dbReference>
<keyword evidence="4" id="KW-0067">ATP-binding</keyword>
<evidence type="ECO:0000256" key="3">
    <source>
        <dbReference type="ARBA" id="ARBA00022777"/>
    </source>
</evidence>
<evidence type="ECO:0000256" key="2">
    <source>
        <dbReference type="ARBA" id="ARBA00022741"/>
    </source>
</evidence>
<keyword evidence="1" id="KW-0808">Transferase</keyword>
<dbReference type="PRINTS" id="PR00109">
    <property type="entry name" value="TYRKINASE"/>
</dbReference>
<evidence type="ECO:0000313" key="8">
    <source>
        <dbReference type="Proteomes" id="UP000008370"/>
    </source>
</evidence>
<dbReference type="Pfam" id="PF07714">
    <property type="entry name" value="PK_Tyr_Ser-Thr"/>
    <property type="match status" value="1"/>
</dbReference>
<keyword evidence="3" id="KW-0418">Kinase</keyword>
<dbReference type="GO" id="GO:0005524">
    <property type="term" value="F:ATP binding"/>
    <property type="evidence" value="ECO:0007669"/>
    <property type="project" value="UniProtKB-KW"/>
</dbReference>
<feature type="compositionally biased region" description="Polar residues" evidence="5">
    <location>
        <begin position="399"/>
        <end position="408"/>
    </location>
</feature>
<dbReference type="EMBL" id="JH930472">
    <property type="protein sequence ID" value="EKM54978.1"/>
    <property type="molecule type" value="Genomic_DNA"/>
</dbReference>
<dbReference type="STRING" id="650164.K5VTZ9"/>